<reference evidence="3 4" key="1">
    <citation type="submission" date="2020-01" db="EMBL/GenBank/DDBJ databases">
        <title>Identification and distribution of gene clusters putatively required for synthesis of sphingolipid metabolism inhibitors in phylogenetically diverse species of the filamentous fungus Fusarium.</title>
        <authorList>
            <person name="Kim H.-S."/>
            <person name="Busman M."/>
            <person name="Brown D.W."/>
            <person name="Divon H."/>
            <person name="Uhlig S."/>
            <person name="Proctor R.H."/>
        </authorList>
    </citation>
    <scope>NUCLEOTIDE SEQUENCE [LARGE SCALE GENOMIC DNA]</scope>
    <source>
        <strain evidence="3 4">NRRL 20459</strain>
    </source>
</reference>
<gene>
    <name evidence="3" type="ORF">FALBO_11912</name>
</gene>
<evidence type="ECO:0000259" key="2">
    <source>
        <dbReference type="Pfam" id="PF20516"/>
    </source>
</evidence>
<dbReference type="InterPro" id="IPR046797">
    <property type="entry name" value="PDDEXK_12"/>
</dbReference>
<proteinExistence type="predicted"/>
<feature type="region of interest" description="Disordered" evidence="1">
    <location>
        <begin position="1"/>
        <end position="104"/>
    </location>
</feature>
<dbReference type="AlphaFoldDB" id="A0A8H4PHJ8"/>
<evidence type="ECO:0000256" key="1">
    <source>
        <dbReference type="SAM" id="MobiDB-lite"/>
    </source>
</evidence>
<dbReference type="EMBL" id="JAADYS010001748">
    <property type="protein sequence ID" value="KAF4461297.1"/>
    <property type="molecule type" value="Genomic_DNA"/>
</dbReference>
<protein>
    <recommendedName>
        <fullName evidence="2">PD-(D/E)XK nuclease-like domain-containing protein</fullName>
    </recommendedName>
</protein>
<dbReference type="Pfam" id="PF20516">
    <property type="entry name" value="PDDEXK_12"/>
    <property type="match status" value="1"/>
</dbReference>
<comment type="caution">
    <text evidence="3">The sequence shown here is derived from an EMBL/GenBank/DDBJ whole genome shotgun (WGS) entry which is preliminary data.</text>
</comment>
<evidence type="ECO:0000313" key="4">
    <source>
        <dbReference type="Proteomes" id="UP000554235"/>
    </source>
</evidence>
<keyword evidence="4" id="KW-1185">Reference proteome</keyword>
<evidence type="ECO:0000313" key="3">
    <source>
        <dbReference type="EMBL" id="KAF4461297.1"/>
    </source>
</evidence>
<feature type="compositionally biased region" description="Basic and acidic residues" evidence="1">
    <location>
        <begin position="14"/>
        <end position="30"/>
    </location>
</feature>
<name>A0A8H4PHJ8_9HYPO</name>
<dbReference type="OrthoDB" id="5089856at2759"/>
<feature type="domain" description="PD-(D/E)XK nuclease-like" evidence="2">
    <location>
        <begin position="179"/>
        <end position="414"/>
    </location>
</feature>
<accession>A0A8H4PHJ8</accession>
<sequence>MSARGVSTWLDTILSDRDPAEAGEGPDPKRRQLHAPTPESSVTRAVDDATPAASGAERLSELAEVADETSQTCPSIEREQTAPRESGSSPASHIQDDASCSSGTTCSGFSGYQEHDWYGVKEGELSELDPLPPVLETLLKQIQRFSDGVGILPYSARRRFSKLGDEDMEWAKGAKSSKHYSKEREALGEIPSPDNVRKIVAKHAEYCQFMTKSKKLRNISVNSRVLDLALERADGYLSLVNSLWISDVRMAFEYNKCNGYDKKVDFCFYVDLSPDTYEEIGHDINRLRRSPVDTTFNHTDSWYFSDNPLALSINTDGKRLDLGISEATRWKCLKDFLKGVKAHGAEELELSLPEFLPAILVDGEDWYVVITTHERKKTTVWHQIKIGSTSSVQGIYQIIAVLQLLRQWVEDIFWPWLKDVLEQSRPTPKRAPADPNRKSFN</sequence>
<dbReference type="Proteomes" id="UP000554235">
    <property type="component" value="Unassembled WGS sequence"/>
</dbReference>
<organism evidence="3 4">
    <name type="scientific">Fusarium albosuccineum</name>
    <dbReference type="NCBI Taxonomy" id="1237068"/>
    <lineage>
        <taxon>Eukaryota</taxon>
        <taxon>Fungi</taxon>
        <taxon>Dikarya</taxon>
        <taxon>Ascomycota</taxon>
        <taxon>Pezizomycotina</taxon>
        <taxon>Sordariomycetes</taxon>
        <taxon>Hypocreomycetidae</taxon>
        <taxon>Hypocreales</taxon>
        <taxon>Nectriaceae</taxon>
        <taxon>Fusarium</taxon>
        <taxon>Fusarium decemcellulare species complex</taxon>
    </lineage>
</organism>